<dbReference type="PANTHER" id="PTHR31876:SF26">
    <property type="entry name" value="PROTEIN LIKE COV 2"/>
    <property type="match status" value="1"/>
</dbReference>
<comment type="caution">
    <text evidence="2">The sequence shown here is derived from an EMBL/GenBank/DDBJ whole genome shotgun (WGS) entry which is preliminary data.</text>
</comment>
<keyword evidence="1" id="KW-0472">Membrane</keyword>
<feature type="transmembrane region" description="Helical" evidence="1">
    <location>
        <begin position="45"/>
        <end position="67"/>
    </location>
</feature>
<organism evidence="2 3">
    <name type="scientific">Candidatus Abyssobacteria bacterium SURF_17</name>
    <dbReference type="NCBI Taxonomy" id="2093361"/>
    <lineage>
        <taxon>Bacteria</taxon>
        <taxon>Pseudomonadati</taxon>
        <taxon>Candidatus Hydrogenedentota</taxon>
        <taxon>Candidatus Abyssobacteria</taxon>
    </lineage>
</organism>
<sequence length="208" mass="22857">MLMHLRRYLITGFVVMLPLVVTIWVMVNLFSFIDRLPKRIPGQPFAGIPGVGVVIFFAVIILVGLFATNIIGKRMISYAEKIMKRIPLANKIYGAVQEISNAFLGSKRSIFNTVVLIEYPRKGVYSLGFVTSVAKGEVQHKTAQHVVGVFVPTTPNPTSGLLVFVPEEELRYLHMSPEDGLKLVISGGVFTPAFEGESAPPKELDKGA</sequence>
<dbReference type="PANTHER" id="PTHR31876">
    <property type="entry name" value="COV-LIKE PROTEIN 1"/>
    <property type="match status" value="1"/>
</dbReference>
<name>A0A419ERE7_9BACT</name>
<keyword evidence="1" id="KW-1133">Transmembrane helix</keyword>
<feature type="transmembrane region" description="Helical" evidence="1">
    <location>
        <begin position="12"/>
        <end position="33"/>
    </location>
</feature>
<keyword evidence="1" id="KW-0812">Transmembrane</keyword>
<gene>
    <name evidence="2" type="ORF">C4532_16670</name>
</gene>
<dbReference type="Proteomes" id="UP000285961">
    <property type="component" value="Unassembled WGS sequence"/>
</dbReference>
<dbReference type="InterPro" id="IPR007462">
    <property type="entry name" value="COV1-like"/>
</dbReference>
<dbReference type="AlphaFoldDB" id="A0A419ERE7"/>
<dbReference type="Pfam" id="PF04367">
    <property type="entry name" value="DUF502"/>
    <property type="match status" value="1"/>
</dbReference>
<evidence type="ECO:0000313" key="2">
    <source>
        <dbReference type="EMBL" id="RJP66029.1"/>
    </source>
</evidence>
<evidence type="ECO:0000313" key="3">
    <source>
        <dbReference type="Proteomes" id="UP000285961"/>
    </source>
</evidence>
<proteinExistence type="predicted"/>
<accession>A0A419ERE7</accession>
<dbReference type="EMBL" id="QZKI01000120">
    <property type="protein sequence ID" value="RJP66029.1"/>
    <property type="molecule type" value="Genomic_DNA"/>
</dbReference>
<reference evidence="2 3" key="1">
    <citation type="journal article" date="2017" name="ISME J.">
        <title>Energy and carbon metabolisms in a deep terrestrial subsurface fluid microbial community.</title>
        <authorList>
            <person name="Momper L."/>
            <person name="Jungbluth S.P."/>
            <person name="Lee M.D."/>
            <person name="Amend J.P."/>
        </authorList>
    </citation>
    <scope>NUCLEOTIDE SEQUENCE [LARGE SCALE GENOMIC DNA]</scope>
    <source>
        <strain evidence="2">SURF_17</strain>
    </source>
</reference>
<evidence type="ECO:0000256" key="1">
    <source>
        <dbReference type="SAM" id="Phobius"/>
    </source>
</evidence>
<protein>
    <submittedName>
        <fullName evidence="2">DUF502 domain-containing protein</fullName>
    </submittedName>
</protein>